<evidence type="ECO:0000313" key="6">
    <source>
        <dbReference type="Proteomes" id="UP000515135"/>
    </source>
</evidence>
<dbReference type="FunFam" id="3.40.30.10:FF:000035">
    <property type="entry name" value="hematopoietic prostaglandin D synthase"/>
    <property type="match status" value="1"/>
</dbReference>
<comment type="catalytic activity">
    <reaction evidence="3">
        <text>RX + glutathione = an S-substituted glutathione + a halide anion + H(+)</text>
        <dbReference type="Rhea" id="RHEA:16437"/>
        <dbReference type="ChEBI" id="CHEBI:15378"/>
        <dbReference type="ChEBI" id="CHEBI:16042"/>
        <dbReference type="ChEBI" id="CHEBI:17792"/>
        <dbReference type="ChEBI" id="CHEBI:57925"/>
        <dbReference type="ChEBI" id="CHEBI:90779"/>
        <dbReference type="EC" id="2.5.1.18"/>
    </reaction>
</comment>
<keyword evidence="2" id="KW-0808">Transferase</keyword>
<dbReference type="GeneID" id="109485420"/>
<dbReference type="InterPro" id="IPR004046">
    <property type="entry name" value="GST_C"/>
</dbReference>
<proteinExistence type="predicted"/>
<reference evidence="7 8" key="1">
    <citation type="submission" date="2025-04" db="UniProtKB">
        <authorList>
            <consortium name="RefSeq"/>
        </authorList>
    </citation>
    <scope>IDENTIFICATION</scope>
    <source>
        <tissue evidence="7 8">Gonad</tissue>
    </source>
</reference>
<organism evidence="6 8">
    <name type="scientific">Branchiostoma belcheri</name>
    <name type="common">Amphioxus</name>
    <dbReference type="NCBI Taxonomy" id="7741"/>
    <lineage>
        <taxon>Eukaryota</taxon>
        <taxon>Metazoa</taxon>
        <taxon>Chordata</taxon>
        <taxon>Cephalochordata</taxon>
        <taxon>Leptocardii</taxon>
        <taxon>Amphioxiformes</taxon>
        <taxon>Branchiostomatidae</taxon>
        <taxon>Branchiostoma</taxon>
    </lineage>
</organism>
<dbReference type="InterPro" id="IPR050213">
    <property type="entry name" value="GST_superfamily"/>
</dbReference>
<dbReference type="Pfam" id="PF02798">
    <property type="entry name" value="GST_N"/>
    <property type="match status" value="1"/>
</dbReference>
<evidence type="ECO:0000259" key="5">
    <source>
        <dbReference type="PROSITE" id="PS50405"/>
    </source>
</evidence>
<dbReference type="InterPro" id="IPR010987">
    <property type="entry name" value="Glutathione-S-Trfase_C-like"/>
</dbReference>
<sequence length="201" mass="22470">MAPQYKLTYFNLRARGELTRFIFAAAGVQYDDNRIEFSEWPALKEKTPMGQMPLLEADGKVVCQSGAIARYMARETGLGGKSSWEEAQVDMFVCGVDDLITKLCDAHFASDEAVKEERTKALGPYVSKFLDNYEKLCGPEGHLVGTSLTYADLAFFVGMHDIWQHRADALEKYPKLAKVAETVRDNEGVAAYIAERPETNI</sequence>
<dbReference type="SFLD" id="SFLDS00019">
    <property type="entry name" value="Glutathione_Transferase_(cytos"/>
    <property type="match status" value="1"/>
</dbReference>
<dbReference type="InterPro" id="IPR036249">
    <property type="entry name" value="Thioredoxin-like_sf"/>
</dbReference>
<dbReference type="AlphaFoldDB" id="A0A6P5A522"/>
<dbReference type="Gene3D" id="3.40.30.10">
    <property type="entry name" value="Glutaredoxin"/>
    <property type="match status" value="1"/>
</dbReference>
<dbReference type="KEGG" id="bbel:109485420"/>
<dbReference type="SFLD" id="SFLDG00363">
    <property type="entry name" value="AMPS_(cytGST):_Alpha-__Mu-__Pi"/>
    <property type="match status" value="1"/>
</dbReference>
<evidence type="ECO:0000256" key="2">
    <source>
        <dbReference type="ARBA" id="ARBA00022679"/>
    </source>
</evidence>
<dbReference type="PROSITE" id="PS50404">
    <property type="entry name" value="GST_NTER"/>
    <property type="match status" value="1"/>
</dbReference>
<gene>
    <name evidence="7 8" type="primary">LOC109485420</name>
</gene>
<dbReference type="InterPro" id="IPR004045">
    <property type="entry name" value="Glutathione_S-Trfase_N"/>
</dbReference>
<dbReference type="RefSeq" id="XP_019644582.1">
    <property type="nucleotide sequence ID" value="XM_019789023.1"/>
</dbReference>
<dbReference type="InterPro" id="IPR040079">
    <property type="entry name" value="Glutathione_S-Trfase"/>
</dbReference>
<dbReference type="Pfam" id="PF14497">
    <property type="entry name" value="GST_C_3"/>
    <property type="match status" value="1"/>
</dbReference>
<dbReference type="PROSITE" id="PS50405">
    <property type="entry name" value="GST_CTER"/>
    <property type="match status" value="1"/>
</dbReference>
<dbReference type="SFLD" id="SFLDG01205">
    <property type="entry name" value="AMPS.1"/>
    <property type="match status" value="1"/>
</dbReference>
<feature type="domain" description="GST C-terminal" evidence="5">
    <location>
        <begin position="82"/>
        <end position="201"/>
    </location>
</feature>
<name>A0A6P5A522_BRABE</name>
<dbReference type="OrthoDB" id="414243at2759"/>
<dbReference type="PANTHER" id="PTHR11571:SF224">
    <property type="entry name" value="HEMATOPOIETIC PROSTAGLANDIN D SYNTHASE"/>
    <property type="match status" value="1"/>
</dbReference>
<accession>A0A6P5A522</accession>
<evidence type="ECO:0000259" key="4">
    <source>
        <dbReference type="PROSITE" id="PS50404"/>
    </source>
</evidence>
<dbReference type="Gene3D" id="1.20.1050.10">
    <property type="match status" value="1"/>
</dbReference>
<dbReference type="PANTHER" id="PTHR11571">
    <property type="entry name" value="GLUTATHIONE S-TRANSFERASE"/>
    <property type="match status" value="1"/>
</dbReference>
<evidence type="ECO:0000256" key="1">
    <source>
        <dbReference type="ARBA" id="ARBA00012452"/>
    </source>
</evidence>
<keyword evidence="6" id="KW-1185">Reference proteome</keyword>
<dbReference type="CDD" id="cd03192">
    <property type="entry name" value="GST_C_Sigma_like"/>
    <property type="match status" value="1"/>
</dbReference>
<dbReference type="CDD" id="cd03039">
    <property type="entry name" value="GST_N_Sigma_like"/>
    <property type="match status" value="1"/>
</dbReference>
<dbReference type="InterPro" id="IPR036282">
    <property type="entry name" value="Glutathione-S-Trfase_C_sf"/>
</dbReference>
<dbReference type="RefSeq" id="XP_019644583.1">
    <property type="nucleotide sequence ID" value="XM_019789024.1"/>
</dbReference>
<dbReference type="SUPFAM" id="SSF52833">
    <property type="entry name" value="Thioredoxin-like"/>
    <property type="match status" value="1"/>
</dbReference>
<dbReference type="EC" id="2.5.1.18" evidence="1"/>
<evidence type="ECO:0000313" key="8">
    <source>
        <dbReference type="RefSeq" id="XP_019644583.1"/>
    </source>
</evidence>
<dbReference type="GO" id="GO:0004364">
    <property type="term" value="F:glutathione transferase activity"/>
    <property type="evidence" value="ECO:0007669"/>
    <property type="project" value="UniProtKB-EC"/>
</dbReference>
<dbReference type="Proteomes" id="UP000515135">
    <property type="component" value="Unplaced"/>
</dbReference>
<feature type="domain" description="GST N-terminal" evidence="4">
    <location>
        <begin position="3"/>
        <end position="80"/>
    </location>
</feature>
<dbReference type="SUPFAM" id="SSF47616">
    <property type="entry name" value="GST C-terminal domain-like"/>
    <property type="match status" value="1"/>
</dbReference>
<evidence type="ECO:0000256" key="3">
    <source>
        <dbReference type="ARBA" id="ARBA00047960"/>
    </source>
</evidence>
<evidence type="ECO:0000313" key="7">
    <source>
        <dbReference type="RefSeq" id="XP_019644582.1"/>
    </source>
</evidence>
<protein>
    <recommendedName>
        <fullName evidence="1">glutathione transferase</fullName>
        <ecNumber evidence="1">2.5.1.18</ecNumber>
    </recommendedName>
</protein>
<dbReference type="FunFam" id="1.20.1050.10:FF:000030">
    <property type="entry name" value="Glutathione S-transferase S1"/>
    <property type="match status" value="1"/>
</dbReference>
<dbReference type="GO" id="GO:0006749">
    <property type="term" value="P:glutathione metabolic process"/>
    <property type="evidence" value="ECO:0007669"/>
    <property type="project" value="TreeGrafter"/>
</dbReference>